<proteinExistence type="predicted"/>
<feature type="transmembrane region" description="Helical" evidence="1">
    <location>
        <begin position="42"/>
        <end position="61"/>
    </location>
</feature>
<keyword evidence="1" id="KW-0472">Membrane</keyword>
<dbReference type="AlphaFoldDB" id="Q4JBA0"/>
<keyword evidence="3" id="KW-1185">Reference proteome</keyword>
<name>Q4JBA0_SULAC</name>
<dbReference type="Proteomes" id="UP000001018">
    <property type="component" value="Chromosome"/>
</dbReference>
<organism evidence="2 3">
    <name type="scientific">Sulfolobus acidocaldarius (strain ATCC 33909 / DSM 639 / JCM 8929 / NBRC 15157 / NCIMB 11770)</name>
    <dbReference type="NCBI Taxonomy" id="330779"/>
    <lineage>
        <taxon>Archaea</taxon>
        <taxon>Thermoproteota</taxon>
        <taxon>Thermoprotei</taxon>
        <taxon>Sulfolobales</taxon>
        <taxon>Sulfolobaceae</taxon>
        <taxon>Sulfolobus</taxon>
    </lineage>
</organism>
<evidence type="ECO:0000313" key="3">
    <source>
        <dbReference type="Proteomes" id="UP000001018"/>
    </source>
</evidence>
<feature type="transmembrane region" description="Helical" evidence="1">
    <location>
        <begin position="187"/>
        <end position="208"/>
    </location>
</feature>
<evidence type="ECO:0000256" key="1">
    <source>
        <dbReference type="SAM" id="Phobius"/>
    </source>
</evidence>
<dbReference type="KEGG" id="sai:Saci_0529"/>
<dbReference type="EMBL" id="CP000077">
    <property type="protein sequence ID" value="AAY79929.1"/>
    <property type="molecule type" value="Genomic_DNA"/>
</dbReference>
<protein>
    <submittedName>
        <fullName evidence="2">Uncharacterized protein</fullName>
    </submittedName>
</protein>
<sequence>MKSIFIYLLKQLTVSRPALYNIIEGGLMFGLISYAYIPSYLFGFSCFTIITIISTGVSYVLMYNSTGIIFFNKFGKLNKTKYLFILHLAGIISSLIYIVLAMIIFYFLNYKLNLYSTLAVSAFVSLSMTSYSNLVTAVLTKYRLNSWLLTGIYPLVVVVPYILAYIFRDSLNIFWHFVVSLENGSLSEILCETAIVLFGLHITVWSFYSTATPASKPTC</sequence>
<dbReference type="GeneID" id="14551055"/>
<feature type="transmembrane region" description="Helical" evidence="1">
    <location>
        <begin position="114"/>
        <end position="135"/>
    </location>
</feature>
<feature type="transmembrane region" description="Helical" evidence="1">
    <location>
        <begin position="147"/>
        <end position="167"/>
    </location>
</feature>
<reference evidence="2 3" key="1">
    <citation type="journal article" date="2005" name="J. Bacteriol.">
        <title>The genome of Sulfolobus acidocaldarius, a model organism of the Crenarchaeota.</title>
        <authorList>
            <person name="Chen L."/>
            <person name="Brugger K."/>
            <person name="Skovgaard M."/>
            <person name="Redder P."/>
            <person name="She Q."/>
            <person name="Torarinsson E."/>
            <person name="Greve B."/>
            <person name="Awayez M."/>
            <person name="Zibat A."/>
            <person name="Klenk H.-P."/>
            <person name="Garrett R.A."/>
        </authorList>
    </citation>
    <scope>NUCLEOTIDE SEQUENCE [LARGE SCALE GENOMIC DNA]</scope>
    <source>
        <strain evidence="3">ATCC 33909 / DSM 639 / JCM 8929 / NBRC 15157 / NCIMB 11770</strain>
    </source>
</reference>
<feature type="transmembrane region" description="Helical" evidence="1">
    <location>
        <begin position="82"/>
        <end position="108"/>
    </location>
</feature>
<keyword evidence="1" id="KW-0812">Transmembrane</keyword>
<dbReference type="HOGENOM" id="CLU_1259155_0_0_2"/>
<dbReference type="STRING" id="330779.Saci_0529"/>
<evidence type="ECO:0000313" key="2">
    <source>
        <dbReference type="EMBL" id="AAY79929.1"/>
    </source>
</evidence>
<gene>
    <name evidence="2" type="ordered locus">Saci_0529</name>
</gene>
<feature type="transmembrane region" description="Helical" evidence="1">
    <location>
        <begin position="18"/>
        <end position="36"/>
    </location>
</feature>
<dbReference type="PATRIC" id="fig|330779.12.peg.519"/>
<accession>Q4JBA0</accession>
<dbReference type="RefSeq" id="WP_011277431.1">
    <property type="nucleotide sequence ID" value="NC_007181.1"/>
</dbReference>
<dbReference type="eggNOG" id="arCOG11978">
    <property type="taxonomic scope" value="Archaea"/>
</dbReference>
<keyword evidence="1" id="KW-1133">Transmembrane helix</keyword>